<dbReference type="Pfam" id="PF06276">
    <property type="entry name" value="FhuF"/>
    <property type="match status" value="1"/>
</dbReference>
<gene>
    <name evidence="3" type="ORF">GCM10008171_13530</name>
</gene>
<dbReference type="GO" id="GO:0003824">
    <property type="term" value="F:catalytic activity"/>
    <property type="evidence" value="ECO:0007669"/>
    <property type="project" value="UniProtKB-ARBA"/>
</dbReference>
<organism evidence="3 4">
    <name type="scientific">Methylopila jiangsuensis</name>
    <dbReference type="NCBI Taxonomy" id="586230"/>
    <lineage>
        <taxon>Bacteria</taxon>
        <taxon>Pseudomonadati</taxon>
        <taxon>Pseudomonadota</taxon>
        <taxon>Alphaproteobacteria</taxon>
        <taxon>Hyphomicrobiales</taxon>
        <taxon>Methylopilaceae</taxon>
        <taxon>Methylopila</taxon>
    </lineage>
</organism>
<accession>A0A9W6JHY5</accession>
<dbReference type="InterPro" id="IPR024726">
    <property type="entry name" value="FhuF_C"/>
</dbReference>
<feature type="domain" description="Aerobactin siderophore biosynthesis IucA/IucC-like C-terminal" evidence="1">
    <location>
        <begin position="80"/>
        <end position="218"/>
    </location>
</feature>
<dbReference type="AlphaFoldDB" id="A0A9W6JHY5"/>
<reference evidence="3" key="2">
    <citation type="submission" date="2023-01" db="EMBL/GenBank/DDBJ databases">
        <authorList>
            <person name="Sun Q."/>
            <person name="Evtushenko L."/>
        </authorList>
    </citation>
    <scope>NUCLEOTIDE SEQUENCE</scope>
    <source>
        <strain evidence="3">VKM B-2555</strain>
    </source>
</reference>
<name>A0A9W6JHY5_9HYPH</name>
<dbReference type="GO" id="GO:0051537">
    <property type="term" value="F:2 iron, 2 sulfur cluster binding"/>
    <property type="evidence" value="ECO:0007669"/>
    <property type="project" value="InterPro"/>
</dbReference>
<comment type="caution">
    <text evidence="3">The sequence shown here is derived from an EMBL/GenBank/DDBJ whole genome shotgun (WGS) entry which is preliminary data.</text>
</comment>
<evidence type="ECO:0000259" key="2">
    <source>
        <dbReference type="Pfam" id="PF11575"/>
    </source>
</evidence>
<keyword evidence="4" id="KW-1185">Reference proteome</keyword>
<protein>
    <submittedName>
        <fullName evidence="3">Siderophore biosynthesis protein</fullName>
    </submittedName>
</protein>
<dbReference type="InterPro" id="IPR022770">
    <property type="entry name" value="IucA/IucC-like_C"/>
</dbReference>
<dbReference type="Proteomes" id="UP001143364">
    <property type="component" value="Unassembled WGS sequence"/>
</dbReference>
<feature type="domain" description="Ferric siderophore reductase C-terminal" evidence="2">
    <location>
        <begin position="261"/>
        <end position="281"/>
    </location>
</feature>
<evidence type="ECO:0000313" key="3">
    <source>
        <dbReference type="EMBL" id="GLK76099.1"/>
    </source>
</evidence>
<reference evidence="3" key="1">
    <citation type="journal article" date="2014" name="Int. J. Syst. Evol. Microbiol.">
        <title>Complete genome sequence of Corynebacterium casei LMG S-19264T (=DSM 44701T), isolated from a smear-ripened cheese.</title>
        <authorList>
            <consortium name="US DOE Joint Genome Institute (JGI-PGF)"/>
            <person name="Walter F."/>
            <person name="Albersmeier A."/>
            <person name="Kalinowski J."/>
            <person name="Ruckert C."/>
        </authorList>
    </citation>
    <scope>NUCLEOTIDE SEQUENCE</scope>
    <source>
        <strain evidence="3">VKM B-2555</strain>
    </source>
</reference>
<evidence type="ECO:0000313" key="4">
    <source>
        <dbReference type="Proteomes" id="UP001143364"/>
    </source>
</evidence>
<sequence>MTASPPAAPGRPASSPLPALAAALGARDLHSPVSFGPLDEAWRPVSALWGEDRAGMARLLESQRAYSPELDAKGQSAYLISAYAHALATPAAEAIAGFGLMPDIETERLGYRLEAYASRYLDRDIRLERLHLRVSGAHFATDDPRWDGHPHALLLPDREALADHARAALERHMAPLILRLNAYSRLPVAALWRLVGDALAYALLEAGRRLGREDQAVADALAVLKQPGSPLANKEMRFVEIALVDGGTPGRELARQRFRARGGCCRYYTVGGGELCGTCVLRKPKDLHDKLGELMRGELGEA</sequence>
<proteinExistence type="predicted"/>
<dbReference type="Pfam" id="PF11575">
    <property type="entry name" value="FhuF_C"/>
    <property type="match status" value="1"/>
</dbReference>
<dbReference type="EMBL" id="BSFK01000005">
    <property type="protein sequence ID" value="GLK76099.1"/>
    <property type="molecule type" value="Genomic_DNA"/>
</dbReference>
<dbReference type="RefSeq" id="WP_271204020.1">
    <property type="nucleotide sequence ID" value="NZ_BSFK01000005.1"/>
</dbReference>
<evidence type="ECO:0000259" key="1">
    <source>
        <dbReference type="Pfam" id="PF06276"/>
    </source>
</evidence>